<dbReference type="Pfam" id="PF00072">
    <property type="entry name" value="Response_reg"/>
    <property type="match status" value="1"/>
</dbReference>
<keyword evidence="8" id="KW-1185">Reference proteome</keyword>
<dbReference type="InterPro" id="IPR011006">
    <property type="entry name" value="CheY-like_superfamily"/>
</dbReference>
<dbReference type="SUPFAM" id="SSF55874">
    <property type="entry name" value="ATPase domain of HSP90 chaperone/DNA topoisomerase II/histidine kinase"/>
    <property type="match status" value="1"/>
</dbReference>
<evidence type="ECO:0000259" key="5">
    <source>
        <dbReference type="PROSITE" id="PS50109"/>
    </source>
</evidence>
<dbReference type="Pfam" id="PF00512">
    <property type="entry name" value="HisKA"/>
    <property type="match status" value="1"/>
</dbReference>
<evidence type="ECO:0000313" key="7">
    <source>
        <dbReference type="EMBL" id="BBE16197.1"/>
    </source>
</evidence>
<feature type="domain" description="Response regulatory" evidence="6">
    <location>
        <begin position="3"/>
        <end position="119"/>
    </location>
</feature>
<dbReference type="SMART" id="SM00387">
    <property type="entry name" value="HATPase_c"/>
    <property type="match status" value="1"/>
</dbReference>
<dbReference type="SUPFAM" id="SSF47384">
    <property type="entry name" value="Homodimeric domain of signal transducing histidine kinase"/>
    <property type="match status" value="1"/>
</dbReference>
<dbReference type="InterPro" id="IPR003661">
    <property type="entry name" value="HisK_dim/P_dom"/>
</dbReference>
<evidence type="ECO:0000256" key="3">
    <source>
        <dbReference type="ARBA" id="ARBA00022553"/>
    </source>
</evidence>
<dbReference type="PROSITE" id="PS50110">
    <property type="entry name" value="RESPONSE_REGULATORY"/>
    <property type="match status" value="1"/>
</dbReference>
<dbReference type="GO" id="GO:0003677">
    <property type="term" value="F:DNA binding"/>
    <property type="evidence" value="ECO:0007669"/>
    <property type="project" value="UniProtKB-KW"/>
</dbReference>
<dbReference type="InterPro" id="IPR004358">
    <property type="entry name" value="Sig_transdc_His_kin-like_C"/>
</dbReference>
<dbReference type="KEGG" id="anf:AQPE_0334"/>
<dbReference type="AlphaFoldDB" id="A0A5K7S3X4"/>
<protein>
    <recommendedName>
        <fullName evidence="2">histidine kinase</fullName>
        <ecNumber evidence="2">2.7.13.3</ecNumber>
    </recommendedName>
</protein>
<keyword evidence="3 4" id="KW-0597">Phosphoprotein</keyword>
<name>A0A5K7S3X4_9BACT</name>
<accession>A0A5K7S3X4</accession>
<dbReference type="SMART" id="SM00448">
    <property type="entry name" value="REC"/>
    <property type="match status" value="1"/>
</dbReference>
<dbReference type="CDD" id="cd00082">
    <property type="entry name" value="HisKA"/>
    <property type="match status" value="1"/>
</dbReference>
<dbReference type="Gene3D" id="1.10.287.130">
    <property type="match status" value="1"/>
</dbReference>
<evidence type="ECO:0000256" key="2">
    <source>
        <dbReference type="ARBA" id="ARBA00012438"/>
    </source>
</evidence>
<dbReference type="PANTHER" id="PTHR43547">
    <property type="entry name" value="TWO-COMPONENT HISTIDINE KINASE"/>
    <property type="match status" value="1"/>
</dbReference>
<dbReference type="InterPro" id="IPR003594">
    <property type="entry name" value="HATPase_dom"/>
</dbReference>
<dbReference type="InterPro" id="IPR036097">
    <property type="entry name" value="HisK_dim/P_sf"/>
</dbReference>
<dbReference type="InterPro" id="IPR036890">
    <property type="entry name" value="HATPase_C_sf"/>
</dbReference>
<dbReference type="RefSeq" id="WP_318349292.1">
    <property type="nucleotide sequence ID" value="NZ_AP018694.1"/>
</dbReference>
<dbReference type="Gene3D" id="3.40.50.2300">
    <property type="match status" value="1"/>
</dbReference>
<feature type="modified residue" description="4-aspartylphosphate" evidence="4">
    <location>
        <position position="52"/>
    </location>
</feature>
<dbReference type="PRINTS" id="PR00344">
    <property type="entry name" value="BCTRLSENSOR"/>
</dbReference>
<dbReference type="Proteomes" id="UP001193389">
    <property type="component" value="Chromosome"/>
</dbReference>
<dbReference type="Pfam" id="PF02518">
    <property type="entry name" value="HATPase_c"/>
    <property type="match status" value="1"/>
</dbReference>
<proteinExistence type="predicted"/>
<sequence length="362" mass="40828">MEKILFIDDNTCLREEVLEALKFEGYDVFGAGDGFEGIEIAKTKKPHLILCDIRMPELDGFEVYRQLQNDTSTALIPFIFLTALAEQDEIRKGMELGADDFIVKPILLEKLLKVICVRLQKSVEINNRIQARLNDLRARVLHTLPHELLTPLNGILGFASLIKDDTESLSRYEIKEMASEIELNGNRLHSIINNYLNYVLISSKNDFGSDNAGLNNIHEIIAKVSIRVAKKYERVGDLMFKLENAELIIDYDDFVFLIRELVDNAFKFSEPKSNVVVMNATYNNHLEIQIQDHGIGFPIDNVSDIGAFNQFNQKKIAQQGSGFGLITSMLITQRYHGTLQISNTTQGTIVKLTLPASPQIPG</sequence>
<gene>
    <name evidence="7" type="ORF">AQPE_0334</name>
</gene>
<organism evidence="7 8">
    <name type="scientific">Aquipluma nitroreducens</name>
    <dbReference type="NCBI Taxonomy" id="2010828"/>
    <lineage>
        <taxon>Bacteria</taxon>
        <taxon>Pseudomonadati</taxon>
        <taxon>Bacteroidota</taxon>
        <taxon>Bacteroidia</taxon>
        <taxon>Marinilabiliales</taxon>
        <taxon>Prolixibacteraceae</taxon>
        <taxon>Aquipluma</taxon>
    </lineage>
</organism>
<dbReference type="InterPro" id="IPR005467">
    <property type="entry name" value="His_kinase_dom"/>
</dbReference>
<dbReference type="EMBL" id="AP018694">
    <property type="protein sequence ID" value="BBE16197.1"/>
    <property type="molecule type" value="Genomic_DNA"/>
</dbReference>
<comment type="catalytic activity">
    <reaction evidence="1">
        <text>ATP + protein L-histidine = ADP + protein N-phospho-L-histidine.</text>
        <dbReference type="EC" id="2.7.13.3"/>
    </reaction>
</comment>
<dbReference type="InterPro" id="IPR001789">
    <property type="entry name" value="Sig_transdc_resp-reg_receiver"/>
</dbReference>
<evidence type="ECO:0000256" key="4">
    <source>
        <dbReference type="PROSITE-ProRule" id="PRU00169"/>
    </source>
</evidence>
<evidence type="ECO:0000256" key="1">
    <source>
        <dbReference type="ARBA" id="ARBA00000085"/>
    </source>
</evidence>
<evidence type="ECO:0000259" key="6">
    <source>
        <dbReference type="PROSITE" id="PS50110"/>
    </source>
</evidence>
<reference evidence="7" key="1">
    <citation type="journal article" date="2020" name="Int. J. Syst. Evol. Microbiol.">
        <title>Aquipluma nitroreducens gen. nov. sp. nov., a novel facultatively anaerobic bacterium isolated from a freshwater lake.</title>
        <authorList>
            <person name="Watanabe M."/>
            <person name="Kojima H."/>
            <person name="Fukui M."/>
        </authorList>
    </citation>
    <scope>NUCLEOTIDE SEQUENCE</scope>
    <source>
        <strain evidence="7">MeG22</strain>
    </source>
</reference>
<dbReference type="GO" id="GO:0000155">
    <property type="term" value="F:phosphorelay sensor kinase activity"/>
    <property type="evidence" value="ECO:0007669"/>
    <property type="project" value="InterPro"/>
</dbReference>
<feature type="domain" description="Histidine kinase" evidence="5">
    <location>
        <begin position="143"/>
        <end position="358"/>
    </location>
</feature>
<dbReference type="PROSITE" id="PS50109">
    <property type="entry name" value="HIS_KIN"/>
    <property type="match status" value="1"/>
</dbReference>
<evidence type="ECO:0000313" key="8">
    <source>
        <dbReference type="Proteomes" id="UP001193389"/>
    </source>
</evidence>
<dbReference type="PANTHER" id="PTHR43547:SF2">
    <property type="entry name" value="HYBRID SIGNAL TRANSDUCTION HISTIDINE KINASE C"/>
    <property type="match status" value="1"/>
</dbReference>
<dbReference type="EC" id="2.7.13.3" evidence="2"/>
<keyword evidence="7" id="KW-0238">DNA-binding</keyword>
<dbReference type="SUPFAM" id="SSF52172">
    <property type="entry name" value="CheY-like"/>
    <property type="match status" value="1"/>
</dbReference>
<dbReference type="Gene3D" id="3.30.565.10">
    <property type="entry name" value="Histidine kinase-like ATPase, C-terminal domain"/>
    <property type="match status" value="1"/>
</dbReference>
<dbReference type="SMART" id="SM00388">
    <property type="entry name" value="HisKA"/>
    <property type="match status" value="1"/>
</dbReference>